<dbReference type="PANTHER" id="PTHR30417:SF1">
    <property type="entry name" value="N-ACETYLMURAMOYL-L-ALANINE AMIDASE AMID"/>
    <property type="match status" value="1"/>
</dbReference>
<feature type="compositionally biased region" description="Basic residues" evidence="5">
    <location>
        <begin position="13"/>
        <end position="24"/>
    </location>
</feature>
<reference evidence="8" key="1">
    <citation type="submission" date="2020-10" db="EMBL/GenBank/DDBJ databases">
        <authorList>
            <person name="Gilroy R."/>
        </authorList>
    </citation>
    <scope>NUCLEOTIDE SEQUENCE</scope>
    <source>
        <strain evidence="8">CHK123-3438</strain>
    </source>
</reference>
<keyword evidence="6" id="KW-0472">Membrane</keyword>
<evidence type="ECO:0000256" key="3">
    <source>
        <dbReference type="ARBA" id="ARBA00022801"/>
    </source>
</evidence>
<evidence type="ECO:0000256" key="2">
    <source>
        <dbReference type="ARBA" id="ARBA00011901"/>
    </source>
</evidence>
<feature type="transmembrane region" description="Helical" evidence="6">
    <location>
        <begin position="26"/>
        <end position="53"/>
    </location>
</feature>
<dbReference type="GO" id="GO:0009254">
    <property type="term" value="P:peptidoglycan turnover"/>
    <property type="evidence" value="ECO:0007669"/>
    <property type="project" value="TreeGrafter"/>
</dbReference>
<evidence type="ECO:0000256" key="6">
    <source>
        <dbReference type="SAM" id="Phobius"/>
    </source>
</evidence>
<dbReference type="GO" id="GO:0008745">
    <property type="term" value="F:N-acetylmuramoyl-L-alanine amidase activity"/>
    <property type="evidence" value="ECO:0007669"/>
    <property type="project" value="UniProtKB-EC"/>
</dbReference>
<dbReference type="CDD" id="cd06583">
    <property type="entry name" value="PGRP"/>
    <property type="match status" value="1"/>
</dbReference>
<dbReference type="Pfam" id="PF01510">
    <property type="entry name" value="Amidase_2"/>
    <property type="match status" value="1"/>
</dbReference>
<evidence type="ECO:0000256" key="5">
    <source>
        <dbReference type="SAM" id="MobiDB-lite"/>
    </source>
</evidence>
<name>A0A9D1GK50_9FIRM</name>
<keyword evidence="6" id="KW-1133">Transmembrane helix</keyword>
<dbReference type="Proteomes" id="UP000886860">
    <property type="component" value="Unassembled WGS sequence"/>
</dbReference>
<gene>
    <name evidence="8" type="ORF">IAB60_09805</name>
</gene>
<evidence type="ECO:0000313" key="9">
    <source>
        <dbReference type="Proteomes" id="UP000886860"/>
    </source>
</evidence>
<organism evidence="8 9">
    <name type="scientific">Candidatus Caccovicinus merdipullorum</name>
    <dbReference type="NCBI Taxonomy" id="2840724"/>
    <lineage>
        <taxon>Bacteria</taxon>
        <taxon>Bacillati</taxon>
        <taxon>Bacillota</taxon>
        <taxon>Clostridia</taxon>
        <taxon>Eubacteriales</taxon>
        <taxon>Candidatus Caccovicinus</taxon>
    </lineage>
</organism>
<dbReference type="Gene3D" id="3.40.80.10">
    <property type="entry name" value="Peptidoglycan recognition protein-like"/>
    <property type="match status" value="1"/>
</dbReference>
<dbReference type="SMART" id="SM00644">
    <property type="entry name" value="Ami_2"/>
    <property type="match status" value="1"/>
</dbReference>
<dbReference type="InterPro" id="IPR051206">
    <property type="entry name" value="NAMLAA_amidase_2"/>
</dbReference>
<evidence type="ECO:0000313" key="8">
    <source>
        <dbReference type="EMBL" id="HIT42366.1"/>
    </source>
</evidence>
<dbReference type="EC" id="3.5.1.28" evidence="2"/>
<dbReference type="InterPro" id="IPR002502">
    <property type="entry name" value="Amidase_domain"/>
</dbReference>
<comment type="caution">
    <text evidence="8">The sequence shown here is derived from an EMBL/GenBank/DDBJ whole genome shotgun (WGS) entry which is preliminary data.</text>
</comment>
<evidence type="ECO:0000259" key="7">
    <source>
        <dbReference type="SMART" id="SM00644"/>
    </source>
</evidence>
<feature type="domain" description="N-acetylmuramoyl-L-alanine amidase" evidence="7">
    <location>
        <begin position="84"/>
        <end position="215"/>
    </location>
</feature>
<feature type="compositionally biased region" description="Basic and acidic residues" evidence="5">
    <location>
        <begin position="1"/>
        <end position="12"/>
    </location>
</feature>
<dbReference type="AlphaFoldDB" id="A0A9D1GK50"/>
<accession>A0A9D1GK50</accession>
<dbReference type="EMBL" id="DVKS01000167">
    <property type="protein sequence ID" value="HIT42366.1"/>
    <property type="molecule type" value="Genomic_DNA"/>
</dbReference>
<evidence type="ECO:0000256" key="4">
    <source>
        <dbReference type="ARBA" id="ARBA00023316"/>
    </source>
</evidence>
<sequence>MAAEESGRSRGRDRGRKTAGKRKRGCGGALLSFLCGVLVIVSAFFAGMGAGWYRWGRDAGPRVDLSSIEMPVWIEQNLIRKNIYSRPAVSLREVNDIVVHYVANPGSTAEQNRNYFDNLADQGQEGGTSASAHFVIGLDGEIIQCVPIDEIAYASNNRNYDTISIECCHPDETGKFTDATYEALVKLTAWLCDAVKIGREDVIRHYDVSGKACPLYFVEHEDAWKQFKEDVKNQ</sequence>
<comment type="catalytic activity">
    <reaction evidence="1">
        <text>Hydrolyzes the link between N-acetylmuramoyl residues and L-amino acid residues in certain cell-wall glycopeptides.</text>
        <dbReference type="EC" id="3.5.1.28"/>
    </reaction>
</comment>
<feature type="region of interest" description="Disordered" evidence="5">
    <location>
        <begin position="1"/>
        <end position="24"/>
    </location>
</feature>
<keyword evidence="3" id="KW-0378">Hydrolase</keyword>
<dbReference type="PANTHER" id="PTHR30417">
    <property type="entry name" value="N-ACETYLMURAMOYL-L-ALANINE AMIDASE AMID"/>
    <property type="match status" value="1"/>
</dbReference>
<dbReference type="GO" id="GO:0009253">
    <property type="term" value="P:peptidoglycan catabolic process"/>
    <property type="evidence" value="ECO:0007669"/>
    <property type="project" value="InterPro"/>
</dbReference>
<dbReference type="InterPro" id="IPR036505">
    <property type="entry name" value="Amidase/PGRP_sf"/>
</dbReference>
<keyword evidence="6" id="KW-0812">Transmembrane</keyword>
<evidence type="ECO:0000256" key="1">
    <source>
        <dbReference type="ARBA" id="ARBA00001561"/>
    </source>
</evidence>
<dbReference type="SUPFAM" id="SSF55846">
    <property type="entry name" value="N-acetylmuramoyl-L-alanine amidase-like"/>
    <property type="match status" value="1"/>
</dbReference>
<dbReference type="GO" id="GO:0071555">
    <property type="term" value="P:cell wall organization"/>
    <property type="evidence" value="ECO:0007669"/>
    <property type="project" value="UniProtKB-KW"/>
</dbReference>
<protein>
    <recommendedName>
        <fullName evidence="2">N-acetylmuramoyl-L-alanine amidase</fullName>
        <ecNumber evidence="2">3.5.1.28</ecNumber>
    </recommendedName>
</protein>
<keyword evidence="4" id="KW-0961">Cell wall biogenesis/degradation</keyword>
<reference evidence="8" key="2">
    <citation type="journal article" date="2021" name="PeerJ">
        <title>Extensive microbial diversity within the chicken gut microbiome revealed by metagenomics and culture.</title>
        <authorList>
            <person name="Gilroy R."/>
            <person name="Ravi A."/>
            <person name="Getino M."/>
            <person name="Pursley I."/>
            <person name="Horton D.L."/>
            <person name="Alikhan N.F."/>
            <person name="Baker D."/>
            <person name="Gharbi K."/>
            <person name="Hall N."/>
            <person name="Watson M."/>
            <person name="Adriaenssens E.M."/>
            <person name="Foster-Nyarko E."/>
            <person name="Jarju S."/>
            <person name="Secka A."/>
            <person name="Antonio M."/>
            <person name="Oren A."/>
            <person name="Chaudhuri R.R."/>
            <person name="La Ragione R."/>
            <person name="Hildebrand F."/>
            <person name="Pallen M.J."/>
        </authorList>
    </citation>
    <scope>NUCLEOTIDE SEQUENCE</scope>
    <source>
        <strain evidence="8">CHK123-3438</strain>
    </source>
</reference>
<proteinExistence type="predicted"/>